<proteinExistence type="predicted"/>
<evidence type="ECO:0008006" key="4">
    <source>
        <dbReference type="Google" id="ProtNLM"/>
    </source>
</evidence>
<protein>
    <recommendedName>
        <fullName evidence="4">Secreted protein</fullName>
    </recommendedName>
</protein>
<evidence type="ECO:0000256" key="1">
    <source>
        <dbReference type="SAM" id="SignalP"/>
    </source>
</evidence>
<evidence type="ECO:0000313" key="2">
    <source>
        <dbReference type="EMBL" id="KAG0579666.1"/>
    </source>
</evidence>
<name>A0A8T0I9Q9_CERPU</name>
<organism evidence="2 3">
    <name type="scientific">Ceratodon purpureus</name>
    <name type="common">Fire moss</name>
    <name type="synonym">Dicranum purpureum</name>
    <dbReference type="NCBI Taxonomy" id="3225"/>
    <lineage>
        <taxon>Eukaryota</taxon>
        <taxon>Viridiplantae</taxon>
        <taxon>Streptophyta</taxon>
        <taxon>Embryophyta</taxon>
        <taxon>Bryophyta</taxon>
        <taxon>Bryophytina</taxon>
        <taxon>Bryopsida</taxon>
        <taxon>Dicranidae</taxon>
        <taxon>Pseudoditrichales</taxon>
        <taxon>Ditrichaceae</taxon>
        <taxon>Ceratodon</taxon>
    </lineage>
</organism>
<keyword evidence="3" id="KW-1185">Reference proteome</keyword>
<dbReference type="AlphaFoldDB" id="A0A8T0I9Q9"/>
<reference evidence="2" key="1">
    <citation type="submission" date="2020-06" db="EMBL/GenBank/DDBJ databases">
        <title>WGS assembly of Ceratodon purpureus strain R40.</title>
        <authorList>
            <person name="Carey S.B."/>
            <person name="Jenkins J."/>
            <person name="Shu S."/>
            <person name="Lovell J.T."/>
            <person name="Sreedasyam A."/>
            <person name="Maumus F."/>
            <person name="Tiley G.P."/>
            <person name="Fernandez-Pozo N."/>
            <person name="Barry K."/>
            <person name="Chen C."/>
            <person name="Wang M."/>
            <person name="Lipzen A."/>
            <person name="Daum C."/>
            <person name="Saski C.A."/>
            <person name="Payton A.C."/>
            <person name="Mcbreen J.C."/>
            <person name="Conrad R.E."/>
            <person name="Kollar L.M."/>
            <person name="Olsson S."/>
            <person name="Huttunen S."/>
            <person name="Landis J.B."/>
            <person name="Wickett N.J."/>
            <person name="Johnson M.G."/>
            <person name="Rensing S.A."/>
            <person name="Grimwood J."/>
            <person name="Schmutz J."/>
            <person name="Mcdaniel S.F."/>
        </authorList>
    </citation>
    <scope>NUCLEOTIDE SEQUENCE</scope>
    <source>
        <strain evidence="2">R40</strain>
    </source>
</reference>
<comment type="caution">
    <text evidence="2">The sequence shown here is derived from an EMBL/GenBank/DDBJ whole genome shotgun (WGS) entry which is preliminary data.</text>
</comment>
<gene>
    <name evidence="2" type="ORF">KC19_4G115100</name>
</gene>
<keyword evidence="1" id="KW-0732">Signal</keyword>
<feature type="signal peptide" evidence="1">
    <location>
        <begin position="1"/>
        <end position="24"/>
    </location>
</feature>
<sequence>MMCVVKLLEKQLLLLLGMAAHTNSSEHASGIQKRGSGVVIPISSNGRQNHIVKLNLPFTGIGHHCTVHMQGQSAWKSSTCKGNVS</sequence>
<accession>A0A8T0I9Q9</accession>
<evidence type="ECO:0000313" key="3">
    <source>
        <dbReference type="Proteomes" id="UP000822688"/>
    </source>
</evidence>
<dbReference type="EMBL" id="CM026424">
    <property type="protein sequence ID" value="KAG0579666.1"/>
    <property type="molecule type" value="Genomic_DNA"/>
</dbReference>
<dbReference type="Proteomes" id="UP000822688">
    <property type="component" value="Chromosome 4"/>
</dbReference>
<feature type="chain" id="PRO_5035855603" description="Secreted protein" evidence="1">
    <location>
        <begin position="25"/>
        <end position="85"/>
    </location>
</feature>